<dbReference type="PANTHER" id="PTHR43366">
    <property type="entry name" value="PYRUVATE SYNTHASE SUBUNIT PORC"/>
    <property type="match status" value="1"/>
</dbReference>
<dbReference type="InterPro" id="IPR002869">
    <property type="entry name" value="Pyrv_flavodox_OxRed_cen"/>
</dbReference>
<dbReference type="OrthoDB" id="9794954at2"/>
<proteinExistence type="predicted"/>
<sequence length="188" mass="20667">MIEIRWHARGGQGAVTASKILASSAIREGKYAQSAPDYGAERAGAPLRSFNRVSEKPITLHCLVLHPDIVVVVDPTLLKTVPILEGTSENAVLVINTDKTPEEIRNMLDIKDRKIYTVNASAIAMEEFGKPFMNVPMLGALVKVIENLVSLDSVKEDIKATFGKKVSKELLEANLRALERAYREVKGE</sequence>
<dbReference type="NCBIfam" id="TIGR02175">
    <property type="entry name" value="PorC_KorC"/>
    <property type="match status" value="1"/>
</dbReference>
<keyword evidence="1" id="KW-0560">Oxidoreductase</keyword>
<dbReference type="InterPro" id="IPR019752">
    <property type="entry name" value="Pyrv/ketoisovalerate_OxRed_cat"/>
</dbReference>
<protein>
    <submittedName>
        <fullName evidence="3">Pyruvate synthase</fullName>
    </submittedName>
</protein>
<dbReference type="InterPro" id="IPR051626">
    <property type="entry name" value="Oxidoreductase_gamma_subunit"/>
</dbReference>
<dbReference type="GO" id="GO:0016625">
    <property type="term" value="F:oxidoreductase activity, acting on the aldehyde or oxo group of donors, iron-sulfur protein as acceptor"/>
    <property type="evidence" value="ECO:0007669"/>
    <property type="project" value="InterPro"/>
</dbReference>
<reference evidence="3 4" key="1">
    <citation type="submission" date="2016-10" db="EMBL/GenBank/DDBJ databases">
        <title>Genome sequence of a sulfur-reducing bacterium Desulfurobacterium indicum K6013.</title>
        <authorList>
            <person name="Cao J."/>
            <person name="Shao Z."/>
            <person name="Alain K."/>
            <person name="Jebbar M."/>
        </authorList>
    </citation>
    <scope>NUCLEOTIDE SEQUENCE [LARGE SCALE GENOMIC DNA]</scope>
    <source>
        <strain evidence="3 4">K6013</strain>
    </source>
</reference>
<dbReference type="EMBL" id="MOEN01000001">
    <property type="protein sequence ID" value="OMH41311.1"/>
    <property type="molecule type" value="Genomic_DNA"/>
</dbReference>
<keyword evidence="4" id="KW-1185">Reference proteome</keyword>
<feature type="domain" description="Pyruvate/ketoisovalerate oxidoreductase catalytic" evidence="2">
    <location>
        <begin position="10"/>
        <end position="182"/>
    </location>
</feature>
<evidence type="ECO:0000313" key="4">
    <source>
        <dbReference type="Proteomes" id="UP000187408"/>
    </source>
</evidence>
<comment type="caution">
    <text evidence="3">The sequence shown here is derived from an EMBL/GenBank/DDBJ whole genome shotgun (WGS) entry which is preliminary data.</text>
</comment>
<dbReference type="Proteomes" id="UP000187408">
    <property type="component" value="Unassembled WGS sequence"/>
</dbReference>
<dbReference type="Pfam" id="PF01558">
    <property type="entry name" value="POR"/>
    <property type="match status" value="1"/>
</dbReference>
<dbReference type="InterPro" id="IPR011894">
    <property type="entry name" value="PorC_KorC"/>
</dbReference>
<dbReference type="Gene3D" id="3.40.920.10">
    <property type="entry name" value="Pyruvate-ferredoxin oxidoreductase, PFOR, domain III"/>
    <property type="match status" value="1"/>
</dbReference>
<gene>
    <name evidence="3" type="ORF">BLW93_00020</name>
</gene>
<dbReference type="AlphaFoldDB" id="A0A1R1MNB0"/>
<evidence type="ECO:0000259" key="2">
    <source>
        <dbReference type="Pfam" id="PF01558"/>
    </source>
</evidence>
<dbReference type="STRING" id="1914305.BLW93_00020"/>
<dbReference type="PANTHER" id="PTHR43366:SF1">
    <property type="entry name" value="PYRUVATE SYNTHASE SUBUNIT PORC"/>
    <property type="match status" value="1"/>
</dbReference>
<name>A0A1R1MNB0_9BACT</name>
<keyword evidence="3" id="KW-0670">Pyruvate</keyword>
<evidence type="ECO:0000313" key="3">
    <source>
        <dbReference type="EMBL" id="OMH41311.1"/>
    </source>
</evidence>
<evidence type="ECO:0000256" key="1">
    <source>
        <dbReference type="ARBA" id="ARBA00023002"/>
    </source>
</evidence>
<organism evidence="3 4">
    <name type="scientific">Desulfurobacterium indicum</name>
    <dbReference type="NCBI Taxonomy" id="1914305"/>
    <lineage>
        <taxon>Bacteria</taxon>
        <taxon>Pseudomonadati</taxon>
        <taxon>Aquificota</taxon>
        <taxon>Aquificia</taxon>
        <taxon>Desulfurobacteriales</taxon>
        <taxon>Desulfurobacteriaceae</taxon>
        <taxon>Desulfurobacterium</taxon>
    </lineage>
</organism>
<dbReference type="SUPFAM" id="SSF53323">
    <property type="entry name" value="Pyruvate-ferredoxin oxidoreductase, PFOR, domain III"/>
    <property type="match status" value="1"/>
</dbReference>
<accession>A0A1R1MNB0</accession>
<dbReference type="RefSeq" id="WP_076712061.1">
    <property type="nucleotide sequence ID" value="NZ_MOEN01000001.1"/>
</dbReference>